<feature type="domain" description="tRNA/rRNA methyltransferase SpoU type" evidence="4">
    <location>
        <begin position="115"/>
        <end position="250"/>
    </location>
</feature>
<dbReference type="InterPro" id="IPR029064">
    <property type="entry name" value="Ribosomal_eL30-like_sf"/>
</dbReference>
<dbReference type="GO" id="GO:0032259">
    <property type="term" value="P:methylation"/>
    <property type="evidence" value="ECO:0007669"/>
    <property type="project" value="UniProtKB-KW"/>
</dbReference>
<dbReference type="SUPFAM" id="SSF55315">
    <property type="entry name" value="L30e-like"/>
    <property type="match status" value="1"/>
</dbReference>
<comment type="similarity">
    <text evidence="1">Belongs to the class IV-like SAM-binding methyltransferase superfamily. RNA methyltransferase TrmH family.</text>
</comment>
<evidence type="ECO:0000259" key="5">
    <source>
        <dbReference type="Pfam" id="PF22435"/>
    </source>
</evidence>
<evidence type="ECO:0000256" key="3">
    <source>
        <dbReference type="ARBA" id="ARBA00022679"/>
    </source>
</evidence>
<dbReference type="Pfam" id="PF00588">
    <property type="entry name" value="SpoU_methylase"/>
    <property type="match status" value="1"/>
</dbReference>
<dbReference type="InterPro" id="IPR051259">
    <property type="entry name" value="rRNA_Methyltransferase"/>
</dbReference>
<sequence>MGLFETNILMSYLSSLQHPLIKHLVKLRRNRAYRYEQKTVLISGIKLIRELSQKFFFKNILIEKTYRPLFSYKAQQIHTTSLAILEKITGLEAPEPIAAEIYMPTFQDVKSSKRLLILDRVVDPGNLGTLLRTALAFDWDVFLLEGCVDLYNDKALRAAKGATFFLNLTQGDLINLQSLLQKGGFSIYAADAKGDKIQKNLPEKPIALALGNESHGLSPFIMQHAKKIAIPVKKPVESLNVAIAGAIFMYLYRAKNE</sequence>
<protein>
    <submittedName>
        <fullName evidence="6">23S rRNA (Guanosine-2'-O-)-methyltransferase RlmB</fullName>
        <ecNumber evidence="6">2.1.1.185</ecNumber>
    </submittedName>
</protein>
<dbReference type="EMBL" id="CP075587">
    <property type="protein sequence ID" value="QYF48102.1"/>
    <property type="molecule type" value="Genomic_DNA"/>
</dbReference>
<organism evidence="6 7">
    <name type="scientific">Candidatus Rhabdochlamydia oedothoracis</name>
    <dbReference type="NCBI Taxonomy" id="2720720"/>
    <lineage>
        <taxon>Bacteria</taxon>
        <taxon>Pseudomonadati</taxon>
        <taxon>Chlamydiota</taxon>
        <taxon>Chlamydiia</taxon>
        <taxon>Parachlamydiales</taxon>
        <taxon>Candidatus Rhabdochlamydiaceae</taxon>
        <taxon>Candidatus Rhabdochlamydia</taxon>
    </lineage>
</organism>
<dbReference type="Proteomes" id="UP000826014">
    <property type="component" value="Chromosome"/>
</dbReference>
<dbReference type="CDD" id="cd18095">
    <property type="entry name" value="SpoU-like_rRNA-MTase"/>
    <property type="match status" value="1"/>
</dbReference>
<dbReference type="PANTHER" id="PTHR43191:SF2">
    <property type="entry name" value="RRNA METHYLTRANSFERASE 3, MITOCHONDRIAL"/>
    <property type="match status" value="1"/>
</dbReference>
<dbReference type="InterPro" id="IPR029026">
    <property type="entry name" value="tRNA_m1G_MTases_N"/>
</dbReference>
<evidence type="ECO:0000256" key="2">
    <source>
        <dbReference type="ARBA" id="ARBA00022603"/>
    </source>
</evidence>
<dbReference type="Gene3D" id="3.30.1330.30">
    <property type="match status" value="1"/>
</dbReference>
<dbReference type="Gene3D" id="3.40.1280.10">
    <property type="match status" value="1"/>
</dbReference>
<dbReference type="InterPro" id="IPR001537">
    <property type="entry name" value="SpoU_MeTrfase"/>
</dbReference>
<dbReference type="EC" id="2.1.1.185" evidence="6"/>
<dbReference type="SUPFAM" id="SSF75217">
    <property type="entry name" value="alpha/beta knot"/>
    <property type="match status" value="1"/>
</dbReference>
<gene>
    <name evidence="6" type="ORF">RHABOEDO_000202</name>
</gene>
<dbReference type="InterPro" id="IPR053888">
    <property type="entry name" value="MRM3-like_sub_bind"/>
</dbReference>
<proteinExistence type="inferred from homology"/>
<keyword evidence="3 6" id="KW-0808">Transferase</keyword>
<evidence type="ECO:0000313" key="7">
    <source>
        <dbReference type="Proteomes" id="UP000826014"/>
    </source>
</evidence>
<feature type="domain" description="MRM3-like substrate binding" evidence="5">
    <location>
        <begin position="19"/>
        <end position="99"/>
    </location>
</feature>
<dbReference type="GO" id="GO:0008168">
    <property type="term" value="F:methyltransferase activity"/>
    <property type="evidence" value="ECO:0007669"/>
    <property type="project" value="UniProtKB-KW"/>
</dbReference>
<keyword evidence="7" id="KW-1185">Reference proteome</keyword>
<keyword evidence="2 6" id="KW-0489">Methyltransferase</keyword>
<dbReference type="InterPro" id="IPR029028">
    <property type="entry name" value="Alpha/beta_knot_MTases"/>
</dbReference>
<name>A0ABX8V3F5_9BACT</name>
<accession>A0ABX8V3F5</accession>
<evidence type="ECO:0000259" key="4">
    <source>
        <dbReference type="Pfam" id="PF00588"/>
    </source>
</evidence>
<reference evidence="6 7" key="1">
    <citation type="journal article" date="2022" name="bioRxiv">
        <title>Ecology and evolution of chlamydial symbionts of arthropods.</title>
        <authorList>
            <person name="Halter T."/>
            <person name="Koestlbacher S."/>
            <person name="Collingro A."/>
            <person name="Sixt B.S."/>
            <person name="Toenshoff E.R."/>
            <person name="Hendrickx F."/>
            <person name="Kostanjsek R."/>
            <person name="Horn M."/>
        </authorList>
    </citation>
    <scope>NUCLEOTIDE SEQUENCE [LARGE SCALE GENOMIC DNA]</scope>
    <source>
        <strain evidence="6">W744xW776</strain>
    </source>
</reference>
<evidence type="ECO:0000256" key="1">
    <source>
        <dbReference type="ARBA" id="ARBA00007228"/>
    </source>
</evidence>
<dbReference type="PANTHER" id="PTHR43191">
    <property type="entry name" value="RRNA METHYLTRANSFERASE 3"/>
    <property type="match status" value="1"/>
</dbReference>
<dbReference type="Pfam" id="PF22435">
    <property type="entry name" value="MRM3-like_sub_bind"/>
    <property type="match status" value="1"/>
</dbReference>
<evidence type="ECO:0000313" key="6">
    <source>
        <dbReference type="EMBL" id="QYF48102.1"/>
    </source>
</evidence>